<comment type="caution">
    <text evidence="2">The sequence shown here is derived from an EMBL/GenBank/DDBJ whole genome shotgun (WGS) entry which is preliminary data.</text>
</comment>
<reference evidence="3" key="1">
    <citation type="submission" date="2017-03" db="EMBL/GenBank/DDBJ databases">
        <title>Phytopthora megakarya and P. palmivora, two closely related causual agents of cacao black pod achieved similar genome size and gene model numbers by different mechanisms.</title>
        <authorList>
            <person name="Ali S."/>
            <person name="Shao J."/>
            <person name="Larry D.J."/>
            <person name="Kronmiller B."/>
            <person name="Shen D."/>
            <person name="Strem M.D."/>
            <person name="Melnick R.L."/>
            <person name="Guiltinan M.J."/>
            <person name="Tyler B.M."/>
            <person name="Meinhardt L.W."/>
            <person name="Bailey B.A."/>
        </authorList>
    </citation>
    <scope>NUCLEOTIDE SEQUENCE [LARGE SCALE GENOMIC DNA]</scope>
    <source>
        <strain evidence="3">zdho120</strain>
    </source>
</reference>
<evidence type="ECO:0000256" key="1">
    <source>
        <dbReference type="SAM" id="MobiDB-lite"/>
    </source>
</evidence>
<evidence type="ECO:0000313" key="2">
    <source>
        <dbReference type="EMBL" id="OWY90491.1"/>
    </source>
</evidence>
<feature type="non-terminal residue" evidence="2">
    <location>
        <position position="1"/>
    </location>
</feature>
<accession>A0A225UC22</accession>
<feature type="compositionally biased region" description="Basic and acidic residues" evidence="1">
    <location>
        <begin position="18"/>
        <end position="33"/>
    </location>
</feature>
<dbReference type="AlphaFoldDB" id="A0A225UC22"/>
<name>A0A225UC22_9STRA</name>
<gene>
    <name evidence="2" type="ORF">PHMEG_00041361</name>
</gene>
<keyword evidence="3" id="KW-1185">Reference proteome</keyword>
<dbReference type="Proteomes" id="UP000198211">
    <property type="component" value="Unassembled WGS sequence"/>
</dbReference>
<sequence>SDCGSRDEMQGEDTYSDQDERLVAAANDNERRNAANGTFARSDKRPQNNGQQSSGFGQGGFRPTTQSGSRFNDNSGGRGFQRSSSCAACGGQNHSTHFCFRRCRLCQQVHDFGKCEAFGDLAKILRTNVDKKNISPELQKLSADLVIDAECLYAFTGKCEWPEDNNNTDEKEKNVEFNGECSVCLDGDTLHETKEDTTTEKVVNDDWLVSICEETEAAPVHAKTVKLLPVKRMGWWSSQRFDRRVRMRALVRGAVNNVRTSTSWTPVRT</sequence>
<dbReference type="EMBL" id="NBNE01022795">
    <property type="protein sequence ID" value="OWY90491.1"/>
    <property type="molecule type" value="Genomic_DNA"/>
</dbReference>
<evidence type="ECO:0008006" key="4">
    <source>
        <dbReference type="Google" id="ProtNLM"/>
    </source>
</evidence>
<feature type="region of interest" description="Disordered" evidence="1">
    <location>
        <begin position="1"/>
        <end position="76"/>
    </location>
</feature>
<organism evidence="2 3">
    <name type="scientific">Phytophthora megakarya</name>
    <dbReference type="NCBI Taxonomy" id="4795"/>
    <lineage>
        <taxon>Eukaryota</taxon>
        <taxon>Sar</taxon>
        <taxon>Stramenopiles</taxon>
        <taxon>Oomycota</taxon>
        <taxon>Peronosporomycetes</taxon>
        <taxon>Peronosporales</taxon>
        <taxon>Peronosporaceae</taxon>
        <taxon>Phytophthora</taxon>
    </lineage>
</organism>
<proteinExistence type="predicted"/>
<evidence type="ECO:0000313" key="3">
    <source>
        <dbReference type="Proteomes" id="UP000198211"/>
    </source>
</evidence>
<protein>
    <recommendedName>
        <fullName evidence="4">Eukaryotic/viral aspartic protease</fullName>
    </recommendedName>
</protein>
<feature type="compositionally biased region" description="Polar residues" evidence="1">
    <location>
        <begin position="63"/>
        <end position="76"/>
    </location>
</feature>